<evidence type="ECO:0000313" key="3">
    <source>
        <dbReference type="Proteomes" id="UP001237642"/>
    </source>
</evidence>
<dbReference type="PANTHER" id="PTHR36615:SF7">
    <property type="entry name" value="PROTEIN, PUTATIVE-RELATED"/>
    <property type="match status" value="1"/>
</dbReference>
<proteinExistence type="predicted"/>
<name>A0AAD8HI21_9APIA</name>
<dbReference type="PANTHER" id="PTHR36615">
    <property type="entry name" value="PROTEIN, PUTATIVE-RELATED"/>
    <property type="match status" value="1"/>
</dbReference>
<feature type="region of interest" description="Disordered" evidence="1">
    <location>
        <begin position="1"/>
        <end position="23"/>
    </location>
</feature>
<accession>A0AAD8HI21</accession>
<organism evidence="2 3">
    <name type="scientific">Heracleum sosnowskyi</name>
    <dbReference type="NCBI Taxonomy" id="360622"/>
    <lineage>
        <taxon>Eukaryota</taxon>
        <taxon>Viridiplantae</taxon>
        <taxon>Streptophyta</taxon>
        <taxon>Embryophyta</taxon>
        <taxon>Tracheophyta</taxon>
        <taxon>Spermatophyta</taxon>
        <taxon>Magnoliopsida</taxon>
        <taxon>eudicotyledons</taxon>
        <taxon>Gunneridae</taxon>
        <taxon>Pentapetalae</taxon>
        <taxon>asterids</taxon>
        <taxon>campanulids</taxon>
        <taxon>Apiales</taxon>
        <taxon>Apiaceae</taxon>
        <taxon>Apioideae</taxon>
        <taxon>apioid superclade</taxon>
        <taxon>Tordylieae</taxon>
        <taxon>Tordyliinae</taxon>
        <taxon>Heracleum</taxon>
    </lineage>
</organism>
<evidence type="ECO:0000313" key="2">
    <source>
        <dbReference type="EMBL" id="KAK1367539.1"/>
    </source>
</evidence>
<dbReference type="AlphaFoldDB" id="A0AAD8HI21"/>
<sequence>MQSKMNNVSAVAPAESFRSRRSVPKRGQIKMRIATNALHSIAYVLSKTSYHHRFNGKHTAETFRSRRVPSSANKLTYTSNTISARLVAYGYSLSGTYISSRGVTESRVNMESKIFNVPEAATAESFRCRRPLPKRGQVKSRMAMIVLHSIVSMLSRTSGNHYHSSVKCY</sequence>
<dbReference type="Proteomes" id="UP001237642">
    <property type="component" value="Unassembled WGS sequence"/>
</dbReference>
<comment type="caution">
    <text evidence="2">The sequence shown here is derived from an EMBL/GenBank/DDBJ whole genome shotgun (WGS) entry which is preliminary data.</text>
</comment>
<reference evidence="2" key="2">
    <citation type="submission" date="2023-05" db="EMBL/GenBank/DDBJ databases">
        <authorList>
            <person name="Schelkunov M.I."/>
        </authorList>
    </citation>
    <scope>NUCLEOTIDE SEQUENCE</scope>
    <source>
        <strain evidence="2">Hsosn_3</strain>
        <tissue evidence="2">Leaf</tissue>
    </source>
</reference>
<evidence type="ECO:0000256" key="1">
    <source>
        <dbReference type="SAM" id="MobiDB-lite"/>
    </source>
</evidence>
<dbReference type="EMBL" id="JAUIZM010000008">
    <property type="protein sequence ID" value="KAK1367539.1"/>
    <property type="molecule type" value="Genomic_DNA"/>
</dbReference>
<gene>
    <name evidence="2" type="ORF">POM88_033631</name>
</gene>
<keyword evidence="3" id="KW-1185">Reference proteome</keyword>
<reference evidence="2" key="1">
    <citation type="submission" date="2023-02" db="EMBL/GenBank/DDBJ databases">
        <title>Genome of toxic invasive species Heracleum sosnowskyi carries increased number of genes despite the absence of recent whole-genome duplications.</title>
        <authorList>
            <person name="Schelkunov M."/>
            <person name="Shtratnikova V."/>
            <person name="Makarenko M."/>
            <person name="Klepikova A."/>
            <person name="Omelchenko D."/>
            <person name="Novikova G."/>
            <person name="Obukhova E."/>
            <person name="Bogdanov V."/>
            <person name="Penin A."/>
            <person name="Logacheva M."/>
        </authorList>
    </citation>
    <scope>NUCLEOTIDE SEQUENCE</scope>
    <source>
        <strain evidence="2">Hsosn_3</strain>
        <tissue evidence="2">Leaf</tissue>
    </source>
</reference>
<protein>
    <submittedName>
        <fullName evidence="2">Uncharacterized protein</fullName>
    </submittedName>
</protein>